<organism evidence="4 5">
    <name type="scientific">Scleropages formosus</name>
    <name type="common">Asian bonytongue</name>
    <name type="synonym">Osteoglossum formosum</name>
    <dbReference type="NCBI Taxonomy" id="113540"/>
    <lineage>
        <taxon>Eukaryota</taxon>
        <taxon>Metazoa</taxon>
        <taxon>Chordata</taxon>
        <taxon>Craniata</taxon>
        <taxon>Vertebrata</taxon>
        <taxon>Euteleostomi</taxon>
        <taxon>Actinopterygii</taxon>
        <taxon>Neopterygii</taxon>
        <taxon>Teleostei</taxon>
        <taxon>Osteoglossocephala</taxon>
        <taxon>Osteoglossomorpha</taxon>
        <taxon>Osteoglossiformes</taxon>
        <taxon>Osteoglossidae</taxon>
        <taxon>Scleropages</taxon>
    </lineage>
</organism>
<dbReference type="OrthoDB" id="5843397at2759"/>
<feature type="transmembrane region" description="Helical" evidence="1">
    <location>
        <begin position="468"/>
        <end position="490"/>
    </location>
</feature>
<dbReference type="PANTHER" id="PTHR46484">
    <property type="entry name" value="SI:CH211-171H4.5-RELATED"/>
    <property type="match status" value="1"/>
</dbReference>
<name>A0A8C9SDU3_SCLFO</name>
<feature type="domain" description="Ig-like" evidence="3">
    <location>
        <begin position="253"/>
        <end position="340"/>
    </location>
</feature>
<dbReference type="GeneTree" id="ENSGT01150000286924"/>
<dbReference type="SMART" id="SM00409">
    <property type="entry name" value="IG"/>
    <property type="match status" value="3"/>
</dbReference>
<reference evidence="4" key="3">
    <citation type="submission" date="2025-09" db="UniProtKB">
        <authorList>
            <consortium name="Ensembl"/>
        </authorList>
    </citation>
    <scope>IDENTIFICATION</scope>
</reference>
<evidence type="ECO:0000313" key="5">
    <source>
        <dbReference type="Proteomes" id="UP000694397"/>
    </source>
</evidence>
<proteinExistence type="predicted"/>
<sequence length="519" mass="57266">MLCACWLYSGMTFSCSWAGAFAFVWICAVSAQDWRAEVPASLTALSGLCLTIPCRYHYPGSKFSEDKLTGIWYRGYFVAQVYNSKHPDVVDPLFRKRTSLVGSLESNECSLKIQEIGESDAQTYMFRIEIENIEKYTYKDRTVTVNITVTPHSPSVNCPGVLMEGVPVSLTCTTVHTCSDAKPTLSWSHINANNAISQPQEQHALQDAWEERSVLSLVPSAASHLEEIQCIAKYPDGQQGFGKKCRLIVNYIPKNVTVSVQSPVGDIKQRDTVILSCQSESHPLPHSFSWVRVQDGLEEPLQEETGQELTLPNIGHEPGWFQCQAENSMGVGVAQPISLNVLYLPVILEPSWCLVQSGEMLCECVAQANPPPSIHWTHPVTKDRIEGQMNSSESFGHQVRASLRTSLSTMKFTGDDFAVVNTTADQEGLSNITFSCVAENNLGSTILIFTLKEKVSPTKSARGAKHRVGLVVSLVVGMIALLSAVGGLAFKGWRTLRIVKTRDPDERNVRTGLFLLHNV</sequence>
<gene>
    <name evidence="4" type="primary">psg4</name>
</gene>
<dbReference type="Proteomes" id="UP000694397">
    <property type="component" value="Chromosome 18"/>
</dbReference>
<dbReference type="PROSITE" id="PS50835">
    <property type="entry name" value="IG_LIKE"/>
    <property type="match status" value="2"/>
</dbReference>
<evidence type="ECO:0000313" key="4">
    <source>
        <dbReference type="Ensembl" id="ENSSFOP00015031111.1"/>
    </source>
</evidence>
<keyword evidence="1" id="KW-0472">Membrane</keyword>
<dbReference type="InterPro" id="IPR007110">
    <property type="entry name" value="Ig-like_dom"/>
</dbReference>
<accession>A0A8C9SDU3</accession>
<evidence type="ECO:0000256" key="1">
    <source>
        <dbReference type="SAM" id="Phobius"/>
    </source>
</evidence>
<dbReference type="Ensembl" id="ENSSFOT00015031460.2">
    <property type="protein sequence ID" value="ENSSFOP00015031111.1"/>
    <property type="gene ID" value="ENSSFOG00015019955.2"/>
</dbReference>
<reference evidence="4 5" key="1">
    <citation type="submission" date="2019-04" db="EMBL/GenBank/DDBJ databases">
        <authorList>
            <consortium name="Wellcome Sanger Institute Data Sharing"/>
        </authorList>
    </citation>
    <scope>NUCLEOTIDE SEQUENCE [LARGE SCALE GENOMIC DNA]</scope>
</reference>
<dbReference type="KEGG" id="sfm:108919112"/>
<evidence type="ECO:0000259" key="3">
    <source>
        <dbReference type="PROSITE" id="PS50835"/>
    </source>
</evidence>
<dbReference type="InterPro" id="IPR013783">
    <property type="entry name" value="Ig-like_fold"/>
</dbReference>
<dbReference type="PANTHER" id="PTHR46484:SF1">
    <property type="entry name" value="SCHWANN CELL MYELIN PROTEIN-RELATED"/>
    <property type="match status" value="1"/>
</dbReference>
<keyword evidence="1" id="KW-0812">Transmembrane</keyword>
<keyword evidence="1" id="KW-1133">Transmembrane helix</keyword>
<reference evidence="4" key="2">
    <citation type="submission" date="2025-08" db="UniProtKB">
        <authorList>
            <consortium name="Ensembl"/>
        </authorList>
    </citation>
    <scope>IDENTIFICATION</scope>
</reference>
<dbReference type="SUPFAM" id="SSF48726">
    <property type="entry name" value="Immunoglobulin"/>
    <property type="match status" value="4"/>
</dbReference>
<dbReference type="InterPro" id="IPR003599">
    <property type="entry name" value="Ig_sub"/>
</dbReference>
<dbReference type="CDD" id="cd00096">
    <property type="entry name" value="Ig"/>
    <property type="match status" value="1"/>
</dbReference>
<dbReference type="InterPro" id="IPR036179">
    <property type="entry name" value="Ig-like_dom_sf"/>
</dbReference>
<keyword evidence="2" id="KW-0732">Signal</keyword>
<feature type="chain" id="PRO_5034935863" description="Ig-like domain-containing protein" evidence="2">
    <location>
        <begin position="23"/>
        <end position="519"/>
    </location>
</feature>
<dbReference type="AlphaFoldDB" id="A0A8C9SDU3"/>
<feature type="signal peptide" evidence="2">
    <location>
        <begin position="1"/>
        <end position="22"/>
    </location>
</feature>
<protein>
    <recommendedName>
        <fullName evidence="3">Ig-like domain-containing protein</fullName>
    </recommendedName>
</protein>
<feature type="domain" description="Ig-like" evidence="3">
    <location>
        <begin position="151"/>
        <end position="232"/>
    </location>
</feature>
<dbReference type="Gene3D" id="2.60.40.10">
    <property type="entry name" value="Immunoglobulins"/>
    <property type="match status" value="4"/>
</dbReference>
<evidence type="ECO:0000256" key="2">
    <source>
        <dbReference type="SAM" id="SignalP"/>
    </source>
</evidence>
<keyword evidence="5" id="KW-1185">Reference proteome</keyword>